<protein>
    <submittedName>
        <fullName evidence="5">IQ domain-containing protein IQM1</fullName>
    </submittedName>
</protein>
<dbReference type="STRING" id="2094558.A0A314YUN5"/>
<dbReference type="EMBL" id="PJQY01000663">
    <property type="protein sequence ID" value="PQQ08854.1"/>
    <property type="molecule type" value="Genomic_DNA"/>
</dbReference>
<accession>A0A314YUN5</accession>
<evidence type="ECO:0000256" key="2">
    <source>
        <dbReference type="ARBA" id="ARBA00004496"/>
    </source>
</evidence>
<dbReference type="GO" id="GO:0005737">
    <property type="term" value="C:cytoplasm"/>
    <property type="evidence" value="ECO:0007669"/>
    <property type="project" value="UniProtKB-SubCell"/>
</dbReference>
<name>A0A314YUN5_PRUYE</name>
<evidence type="ECO:0000256" key="3">
    <source>
        <dbReference type="ARBA" id="ARBA00022490"/>
    </source>
</evidence>
<keyword evidence="6" id="KW-1185">Reference proteome</keyword>
<dbReference type="Proteomes" id="UP000250321">
    <property type="component" value="Unassembled WGS sequence"/>
</dbReference>
<evidence type="ECO:0000256" key="1">
    <source>
        <dbReference type="ARBA" id="ARBA00004123"/>
    </source>
</evidence>
<dbReference type="AlphaFoldDB" id="A0A314YUN5"/>
<evidence type="ECO:0000313" key="6">
    <source>
        <dbReference type="Proteomes" id="UP000250321"/>
    </source>
</evidence>
<keyword evidence="4" id="KW-0539">Nucleus</keyword>
<organism evidence="5 6">
    <name type="scientific">Prunus yedoensis var. nudiflora</name>
    <dbReference type="NCBI Taxonomy" id="2094558"/>
    <lineage>
        <taxon>Eukaryota</taxon>
        <taxon>Viridiplantae</taxon>
        <taxon>Streptophyta</taxon>
        <taxon>Embryophyta</taxon>
        <taxon>Tracheophyta</taxon>
        <taxon>Spermatophyta</taxon>
        <taxon>Magnoliopsida</taxon>
        <taxon>eudicotyledons</taxon>
        <taxon>Gunneridae</taxon>
        <taxon>Pentapetalae</taxon>
        <taxon>rosids</taxon>
        <taxon>fabids</taxon>
        <taxon>Rosales</taxon>
        <taxon>Rosaceae</taxon>
        <taxon>Amygdaloideae</taxon>
        <taxon>Amygdaleae</taxon>
        <taxon>Prunus</taxon>
    </lineage>
</organism>
<evidence type="ECO:0000313" key="5">
    <source>
        <dbReference type="EMBL" id="PQQ08854.1"/>
    </source>
</evidence>
<sequence>MDTLNNPISGKICLFRLEAFFSNSMGISLSLLASAWEEIVKHSFFDLTYNIRFSPIDGGAHVILRTHSFKKTDSFKKTEPETTIVSNSSNNLGTNNSTRLRDWKPENVTLDRNLSFKGLVQDRQEMAIDVCKGKNDLKHKPMPALAVPENPVFFSPRPVSELDAAAVKLQKVYKSYRTRRNLADCAVVVEELWWKALDFAALKRSSVSFFNVEKPETAVSRWARARTRAAKIDPRHRYGHNLHFYYDIWFKSESSQPFFYWLDVGDGKEINVEKCPRPVLHRQCIKYLGPIEREAYEVVVENGKLLYRQSGVLVNTIEGSKWIFVLSTTRSLYVGQKKKGQFQHSSFLAGGATTAAGRLVAHDGILEAIWPYSGHYHPTEENFMEFISFLEENHVDLSNVKRCAIDDDYPSMKITDGNQ</sequence>
<keyword evidence="3" id="KW-0963">Cytoplasm</keyword>
<comment type="caution">
    <text evidence="5">The sequence shown here is derived from an EMBL/GenBank/DDBJ whole genome shotgun (WGS) entry which is preliminary data.</text>
</comment>
<evidence type="ECO:0000256" key="4">
    <source>
        <dbReference type="ARBA" id="ARBA00023242"/>
    </source>
</evidence>
<dbReference type="PANTHER" id="PTHR31250:SF27">
    <property type="entry name" value="IQ DOMAIN-CONTAINING PROTEIN IQM5"/>
    <property type="match status" value="1"/>
</dbReference>
<reference evidence="5 6" key="1">
    <citation type="submission" date="2018-02" db="EMBL/GenBank/DDBJ databases">
        <title>Draft genome of wild Prunus yedoensis var. nudiflora.</title>
        <authorList>
            <person name="Baek S."/>
            <person name="Kim J.-H."/>
            <person name="Choi K."/>
            <person name="Kim G.-B."/>
            <person name="Cho A."/>
            <person name="Jang H."/>
            <person name="Shin C.-H."/>
            <person name="Yu H.-J."/>
            <person name="Mun J.-H."/>
        </authorList>
    </citation>
    <scope>NUCLEOTIDE SEQUENCE [LARGE SCALE GENOMIC DNA]</scope>
    <source>
        <strain evidence="6">cv. Jeju island</strain>
        <tissue evidence="5">Leaf</tissue>
    </source>
</reference>
<dbReference type="PANTHER" id="PTHR31250">
    <property type="entry name" value="IQ DOMAIN-CONTAINING PROTEIN IQM3"/>
    <property type="match status" value="1"/>
</dbReference>
<proteinExistence type="predicted"/>
<comment type="subcellular location">
    <subcellularLocation>
        <location evidence="2">Cytoplasm</location>
    </subcellularLocation>
    <subcellularLocation>
        <location evidence="1">Nucleus</location>
    </subcellularLocation>
</comment>
<dbReference type="GO" id="GO:0005634">
    <property type="term" value="C:nucleus"/>
    <property type="evidence" value="ECO:0007669"/>
    <property type="project" value="UniProtKB-SubCell"/>
</dbReference>
<gene>
    <name evidence="5" type="ORF">Pyn_03049</name>
</gene>
<dbReference type="OrthoDB" id="7344096at2759"/>
<dbReference type="InterPro" id="IPR044159">
    <property type="entry name" value="IQM"/>
</dbReference>